<sequence length="166" mass="19969">MKVDWKQVASSPGYKSLKAALVRDIGGNRRNMSGRSKEEMYARFNWIIARAQHYAHVQNRPLSSILNEWEDKRSSWWFGHYAESSHPKLGSGKPKNVKPQSMRNYYKTDPWLRRKSPKERFKQIRNTKTREAKFNREHRLGKKPRWSPDRKRINATYRRIKRQENL</sequence>
<dbReference type="OrthoDB" id="7065978at2"/>
<gene>
    <name evidence="2" type="ORF">GV68_08970</name>
</gene>
<proteinExistence type="predicted"/>
<reference evidence="2 3" key="1">
    <citation type="submission" date="2014-06" db="EMBL/GenBank/DDBJ databases">
        <title>Rhizobium pelagicum/R2-400B4.</title>
        <authorList>
            <person name="Kimes N.E."/>
            <person name="Lopez-Perez M."/>
        </authorList>
    </citation>
    <scope>NUCLEOTIDE SEQUENCE [LARGE SCALE GENOMIC DNA]</scope>
    <source>
        <strain evidence="2 3">R2-400B4</strain>
    </source>
</reference>
<dbReference type="Proteomes" id="UP000052167">
    <property type="component" value="Unassembled WGS sequence"/>
</dbReference>
<keyword evidence="3" id="KW-1185">Reference proteome</keyword>
<feature type="compositionally biased region" description="Basic and acidic residues" evidence="1">
    <location>
        <begin position="128"/>
        <end position="138"/>
    </location>
</feature>
<protein>
    <submittedName>
        <fullName evidence="2">Uncharacterized protein</fullName>
    </submittedName>
</protein>
<organism evidence="2 3">
    <name type="scientific">Pseudorhizobium pelagicum</name>
    <dbReference type="NCBI Taxonomy" id="1509405"/>
    <lineage>
        <taxon>Bacteria</taxon>
        <taxon>Pseudomonadati</taxon>
        <taxon>Pseudomonadota</taxon>
        <taxon>Alphaproteobacteria</taxon>
        <taxon>Hyphomicrobiales</taxon>
        <taxon>Rhizobiaceae</taxon>
        <taxon>Rhizobium/Agrobacterium group</taxon>
        <taxon>Pseudorhizobium</taxon>
    </lineage>
</organism>
<evidence type="ECO:0000313" key="2">
    <source>
        <dbReference type="EMBL" id="KEQ05649.1"/>
    </source>
</evidence>
<dbReference type="RefSeq" id="WP_037189980.1">
    <property type="nucleotide sequence ID" value="NZ_JOKJ01000019.1"/>
</dbReference>
<accession>A0A922NZR3</accession>
<comment type="caution">
    <text evidence="2">The sequence shown here is derived from an EMBL/GenBank/DDBJ whole genome shotgun (WGS) entry which is preliminary data.</text>
</comment>
<name>A0A922NZR3_9HYPH</name>
<evidence type="ECO:0000256" key="1">
    <source>
        <dbReference type="SAM" id="MobiDB-lite"/>
    </source>
</evidence>
<dbReference type="AlphaFoldDB" id="A0A922NZR3"/>
<feature type="region of interest" description="Disordered" evidence="1">
    <location>
        <begin position="128"/>
        <end position="166"/>
    </location>
</feature>
<evidence type="ECO:0000313" key="3">
    <source>
        <dbReference type="Proteomes" id="UP000052167"/>
    </source>
</evidence>
<dbReference type="EMBL" id="JOKJ01000019">
    <property type="protein sequence ID" value="KEQ05649.1"/>
    <property type="molecule type" value="Genomic_DNA"/>
</dbReference>